<comment type="caution">
    <text evidence="6">The sequence shown here is derived from an EMBL/GenBank/DDBJ whole genome shotgun (WGS) entry which is preliminary data.</text>
</comment>
<dbReference type="PROSITE" id="PS51352">
    <property type="entry name" value="THIOREDOXIN_2"/>
    <property type="match status" value="1"/>
</dbReference>
<dbReference type="InterPro" id="IPR017937">
    <property type="entry name" value="Thioredoxin_CS"/>
</dbReference>
<dbReference type="PROSITE" id="PS00194">
    <property type="entry name" value="THIOREDOXIN_1"/>
    <property type="match status" value="1"/>
</dbReference>
<dbReference type="Pfam" id="PF14289">
    <property type="entry name" value="DUF4369"/>
    <property type="match status" value="1"/>
</dbReference>
<dbReference type="PANTHER" id="PTHR42852">
    <property type="entry name" value="THIOL:DISULFIDE INTERCHANGE PROTEIN DSBE"/>
    <property type="match status" value="1"/>
</dbReference>
<proteinExistence type="predicted"/>
<dbReference type="Pfam" id="PF00578">
    <property type="entry name" value="AhpC-TSA"/>
    <property type="match status" value="1"/>
</dbReference>
<accession>A0A415QF20</accession>
<dbReference type="GO" id="GO:0016491">
    <property type="term" value="F:oxidoreductase activity"/>
    <property type="evidence" value="ECO:0007669"/>
    <property type="project" value="InterPro"/>
</dbReference>
<dbReference type="CDD" id="cd02966">
    <property type="entry name" value="TlpA_like_family"/>
    <property type="match status" value="1"/>
</dbReference>
<dbReference type="SUPFAM" id="SSF52833">
    <property type="entry name" value="Thioredoxin-like"/>
    <property type="match status" value="1"/>
</dbReference>
<organism evidence="6 7">
    <name type="scientific">Butyricimonas virosa</name>
    <dbReference type="NCBI Taxonomy" id="544645"/>
    <lineage>
        <taxon>Bacteria</taxon>
        <taxon>Pseudomonadati</taxon>
        <taxon>Bacteroidota</taxon>
        <taxon>Bacteroidia</taxon>
        <taxon>Bacteroidales</taxon>
        <taxon>Odoribacteraceae</taxon>
        <taxon>Butyricimonas</taxon>
    </lineage>
</organism>
<evidence type="ECO:0000259" key="5">
    <source>
        <dbReference type="PROSITE" id="PS51352"/>
    </source>
</evidence>
<dbReference type="Gene3D" id="3.40.30.10">
    <property type="entry name" value="Glutaredoxin"/>
    <property type="match status" value="1"/>
</dbReference>
<dbReference type="InterPro" id="IPR000866">
    <property type="entry name" value="AhpC/TSA"/>
</dbReference>
<feature type="domain" description="Thioredoxin" evidence="5">
    <location>
        <begin position="211"/>
        <end position="352"/>
    </location>
</feature>
<keyword evidence="3" id="KW-1015">Disulfide bond</keyword>
<keyword evidence="4" id="KW-0676">Redox-active center</keyword>
<dbReference type="RefSeq" id="WP_118305403.1">
    <property type="nucleotide sequence ID" value="NZ_CABJDM010000021.1"/>
</dbReference>
<name>A0A415QF20_9BACT</name>
<dbReference type="InterPro" id="IPR050553">
    <property type="entry name" value="Thioredoxin_ResA/DsbE_sf"/>
</dbReference>
<sequence>MMRKIVILFILVFVTTGMFAQKVMSLSGEGSTLKEGEKLYLYAGSNYPSDSTYVKDGKFRFSLKGMQARECSLVRGNDEKQANMLVYLDNCDTYIKIGAGTYESFHNTFMEAEVLGNPTHVKVQEVNDLIFRNTDHTKDPMQSPEFVAKLKEACSRADMSSAYILGKYCSIASGLGFMSDVKRCYENLSDDVKSSVPGENLREGVEKYVSLSVGFEAKDFTLDNVDGKAIGMKQYLKGKKLVLLDFWASWCGPCRKEGENIKAIYQDFHDQGFDVLGISLDSKKEAWLKGIQEEGYKWEQVSDLLGFKSPVCKAYDVNGIPALFLLDGDGKVIGKNLRGDDLRKKVAEYLNR</sequence>
<reference evidence="6 7" key="1">
    <citation type="submission" date="2018-08" db="EMBL/GenBank/DDBJ databases">
        <title>A genome reference for cultivated species of the human gut microbiota.</title>
        <authorList>
            <person name="Zou Y."/>
            <person name="Xue W."/>
            <person name="Luo G."/>
        </authorList>
    </citation>
    <scope>NUCLEOTIDE SEQUENCE [LARGE SCALE GENOMIC DNA]</scope>
    <source>
        <strain evidence="6 7">AF34-33</strain>
    </source>
</reference>
<evidence type="ECO:0000256" key="2">
    <source>
        <dbReference type="ARBA" id="ARBA00022748"/>
    </source>
</evidence>
<evidence type="ECO:0000256" key="1">
    <source>
        <dbReference type="ARBA" id="ARBA00004196"/>
    </source>
</evidence>
<dbReference type="GO" id="GO:0017004">
    <property type="term" value="P:cytochrome complex assembly"/>
    <property type="evidence" value="ECO:0007669"/>
    <property type="project" value="UniProtKB-KW"/>
</dbReference>
<protein>
    <submittedName>
        <fullName evidence="6">AhpC/TSA family protein</fullName>
    </submittedName>
</protein>
<dbReference type="InterPro" id="IPR025380">
    <property type="entry name" value="DUF4369"/>
</dbReference>
<gene>
    <name evidence="6" type="ORF">DWZ68_13955</name>
</gene>
<dbReference type="InterPro" id="IPR036249">
    <property type="entry name" value="Thioredoxin-like_sf"/>
</dbReference>
<dbReference type="GO" id="GO:0016209">
    <property type="term" value="F:antioxidant activity"/>
    <property type="evidence" value="ECO:0007669"/>
    <property type="project" value="InterPro"/>
</dbReference>
<evidence type="ECO:0000256" key="4">
    <source>
        <dbReference type="ARBA" id="ARBA00023284"/>
    </source>
</evidence>
<dbReference type="EMBL" id="QRPV01000021">
    <property type="protein sequence ID" value="RHM41438.1"/>
    <property type="molecule type" value="Genomic_DNA"/>
</dbReference>
<evidence type="ECO:0000313" key="7">
    <source>
        <dbReference type="Proteomes" id="UP000286038"/>
    </source>
</evidence>
<dbReference type="AlphaFoldDB" id="A0A415QF20"/>
<evidence type="ECO:0000256" key="3">
    <source>
        <dbReference type="ARBA" id="ARBA00023157"/>
    </source>
</evidence>
<evidence type="ECO:0000313" key="6">
    <source>
        <dbReference type="EMBL" id="RHM41438.1"/>
    </source>
</evidence>
<keyword evidence="2" id="KW-0201">Cytochrome c-type biogenesis</keyword>
<dbReference type="PANTHER" id="PTHR42852:SF6">
    <property type="entry name" value="THIOL:DISULFIDE INTERCHANGE PROTEIN DSBE"/>
    <property type="match status" value="1"/>
</dbReference>
<comment type="subcellular location">
    <subcellularLocation>
        <location evidence="1">Cell envelope</location>
    </subcellularLocation>
</comment>
<dbReference type="GO" id="GO:0030313">
    <property type="term" value="C:cell envelope"/>
    <property type="evidence" value="ECO:0007669"/>
    <property type="project" value="UniProtKB-SubCell"/>
</dbReference>
<dbReference type="InterPro" id="IPR013766">
    <property type="entry name" value="Thioredoxin_domain"/>
</dbReference>
<dbReference type="Proteomes" id="UP000286038">
    <property type="component" value="Unassembled WGS sequence"/>
</dbReference>